<dbReference type="GO" id="GO:0005634">
    <property type="term" value="C:nucleus"/>
    <property type="evidence" value="ECO:0007669"/>
    <property type="project" value="UniProtKB-SubCell"/>
</dbReference>
<dbReference type="InterPro" id="IPR006560">
    <property type="entry name" value="AWS_dom"/>
</dbReference>
<dbReference type="GO" id="GO:0046975">
    <property type="term" value="F:histone H3K36 methyltransferase activity"/>
    <property type="evidence" value="ECO:0007669"/>
    <property type="project" value="Ensembl"/>
</dbReference>
<organism evidence="23 24">
    <name type="scientific">Oreochromis niloticus</name>
    <name type="common">Nile tilapia</name>
    <name type="synonym">Tilapia nilotica</name>
    <dbReference type="NCBI Taxonomy" id="8128"/>
    <lineage>
        <taxon>Eukaryota</taxon>
        <taxon>Metazoa</taxon>
        <taxon>Chordata</taxon>
        <taxon>Craniata</taxon>
        <taxon>Vertebrata</taxon>
        <taxon>Euteleostomi</taxon>
        <taxon>Actinopterygii</taxon>
        <taxon>Neopterygii</taxon>
        <taxon>Teleostei</taxon>
        <taxon>Neoteleostei</taxon>
        <taxon>Acanthomorphata</taxon>
        <taxon>Ovalentaria</taxon>
        <taxon>Cichlomorphae</taxon>
        <taxon>Cichliformes</taxon>
        <taxon>Cichlidae</taxon>
        <taxon>African cichlids</taxon>
        <taxon>Pseudocrenilabrinae</taxon>
        <taxon>Oreochromini</taxon>
        <taxon>Oreochromis</taxon>
    </lineage>
</organism>
<evidence type="ECO:0000256" key="17">
    <source>
        <dbReference type="SAM" id="MobiDB-lite"/>
    </source>
</evidence>
<evidence type="ECO:0000259" key="21">
    <source>
        <dbReference type="PROSITE" id="PS50868"/>
    </source>
</evidence>
<dbReference type="OMA" id="EENHQQP"/>
<evidence type="ECO:0000256" key="12">
    <source>
        <dbReference type="ARBA" id="ARBA00022853"/>
    </source>
</evidence>
<keyword evidence="12" id="KW-0156">Chromatin regulator</keyword>
<keyword evidence="11" id="KW-0862">Zinc</keyword>
<evidence type="ECO:0000256" key="1">
    <source>
        <dbReference type="ARBA" id="ARBA00004123"/>
    </source>
</evidence>
<comment type="subcellular location">
    <subcellularLocation>
        <location evidence="2">Chromosome</location>
    </subcellularLocation>
    <subcellularLocation>
        <location evidence="1">Nucleus</location>
    </subcellularLocation>
</comment>
<feature type="compositionally biased region" description="Basic and acidic residues" evidence="17">
    <location>
        <begin position="1090"/>
        <end position="1109"/>
    </location>
</feature>
<dbReference type="FunFam" id="3.30.40.10:FF:000025">
    <property type="entry name" value="Histone-lysine N-methyltransferase"/>
    <property type="match status" value="1"/>
</dbReference>
<evidence type="ECO:0000256" key="15">
    <source>
        <dbReference type="ARBA" id="ARBA00023242"/>
    </source>
</evidence>
<dbReference type="InterPro" id="IPR055198">
    <property type="entry name" value="NSD_PHD"/>
</dbReference>
<dbReference type="GO" id="GO:0048706">
    <property type="term" value="P:embryonic skeletal system development"/>
    <property type="evidence" value="ECO:0007669"/>
    <property type="project" value="Ensembl"/>
</dbReference>
<feature type="domain" description="SET" evidence="19">
    <location>
        <begin position="802"/>
        <end position="919"/>
    </location>
</feature>
<dbReference type="CDD" id="cd15649">
    <property type="entry name" value="PHD1_NSD3"/>
    <property type="match status" value="1"/>
</dbReference>
<dbReference type="InterPro" id="IPR019786">
    <property type="entry name" value="Zinc_finger_PHD-type_CS"/>
</dbReference>
<dbReference type="InterPro" id="IPR050777">
    <property type="entry name" value="SET2_Histone-Lys_MeTrsfase"/>
</dbReference>
<keyword evidence="3" id="KW-0158">Chromosome</keyword>
<dbReference type="InterPro" id="IPR019787">
    <property type="entry name" value="Znf_PHD-finger"/>
</dbReference>
<feature type="compositionally biased region" description="Low complexity" evidence="17">
    <location>
        <begin position="1076"/>
        <end position="1086"/>
    </location>
</feature>
<accession>A0A669DC93</accession>
<feature type="domain" description="PWWP" evidence="20">
    <location>
        <begin position="620"/>
        <end position="682"/>
    </location>
</feature>
<keyword evidence="14" id="KW-0804">Transcription</keyword>
<dbReference type="PROSITE" id="PS01359">
    <property type="entry name" value="ZF_PHD_1"/>
    <property type="match status" value="2"/>
</dbReference>
<keyword evidence="5" id="KW-0489">Methyltransferase</keyword>
<dbReference type="InterPro" id="IPR055197">
    <property type="entry name" value="PHDvar_NSD"/>
</dbReference>
<keyword evidence="6" id="KW-0808">Transferase</keyword>
<dbReference type="InterPro" id="IPR013083">
    <property type="entry name" value="Znf_RING/FYVE/PHD"/>
</dbReference>
<reference evidence="24" key="1">
    <citation type="submission" date="2012-01" db="EMBL/GenBank/DDBJ databases">
        <title>The Genome Sequence of Oreochromis niloticus (Nile Tilapia).</title>
        <authorList>
            <consortium name="Broad Institute Genome Assembly Team"/>
            <consortium name="Broad Institute Sequencing Platform"/>
            <person name="Di Palma F."/>
            <person name="Johnson J."/>
            <person name="Lander E.S."/>
            <person name="Lindblad-Toh K."/>
        </authorList>
    </citation>
    <scope>NUCLEOTIDE SEQUENCE [LARGE SCALE GENOMIC DNA]</scope>
</reference>
<dbReference type="FunFam" id="2.170.270.10:FF:000002">
    <property type="entry name" value="Histone-lysine N-methyltransferase"/>
    <property type="match status" value="1"/>
</dbReference>
<dbReference type="Pfam" id="PF17982">
    <property type="entry name" value="C5HCH"/>
    <property type="match status" value="1"/>
</dbReference>
<feature type="region of interest" description="Disordered" evidence="17">
    <location>
        <begin position="1"/>
        <end position="37"/>
    </location>
</feature>
<keyword evidence="15" id="KW-0539">Nucleus</keyword>
<dbReference type="GeneTree" id="ENSGT00940000157429"/>
<dbReference type="PROSITE" id="PS51215">
    <property type="entry name" value="AWS"/>
    <property type="match status" value="1"/>
</dbReference>
<sequence>MDSKGSSLPSMPEPANPISMKQPPESLSVRKGRGDMSSDPAMLMDKAAAQLAATLQDSVLQKMAGHNNHSHDRLKDLTSRMLNGDQDSLPELCTPEPPMFKGAEAPATNGTHQHNCTPHTEAELTVTIPQVVTQPLFEPCCANGTSLATAAEVTVFLSLVQPENRSELKEEVKEEAPVVSRFSVGDLVWTKVSGYPWWPCMVTTDPELNNHFKQKQKTNGRSGLLYHVQYFGDAPERGYIFEKNMVSFTGEDQYQELSRSNKQPGSRINHKKTTPSVPRKLQTQWNMGIIQAKEALDMSLDARMANFGFLYDDDGPHLNLHILEKLKPEQTNKLNQKAENRLSPDLPLQPVGTATLSQFVPQTIQKLDFFMLFITRCLLQGSGSEGRPESPSDSLDGTKKGERKKEFVCQMCEQAGEDLVPCEGQCCGMFHLHCLGQTLNPDDKLLCQECSTGIHSCFICKKLEGEVRRCHVPHCGKFYHEACVRLNTLTVFDNKGFRCPLHTCLSCHYGCRTKHKSNKGRLMRCLRCPVAYHIGDQCVAAGSEMITNTAIICTNHFNAKKGYSHHSHVNVSWCFVCSKGGQLLCCESCPAAFHPDCLNIAMPDGSWFCNDCRAGKKPKYRDIIWVKLGTYRWWPAEIHHPRNIPTNIQHLRHEIGEFPVFFFGSKDYFWTHQGRVFPYMEGDRGSKHQRNGIGKVFKNALLEAETRFKEIKIKREAKEAQENSRKPPPYKFIKVNKPVGKVQVYTADISEIPKCNCKPSGERPCGFESECLNRMLQYECHPQVCPSGERCCNQDFTKRLYPETKIIKTPGKGWGLICLRDIKKGEFVNEYIGELIDEEECRARIKYAHENNITDFYMLTIDKDRIIDAGPKGNYSRFMNHSCQPNCETQKWTVNGDTRVGLFAVCDIPAGTELTFNYNLDCLGNEKTVCRCGAPNCSGFLGDRPKVTEPKGKRLKRKYKKRKSEGKKKSEDECFRCGDGGQLVLCDKKTCTKAYHLSCLNLTKRPFGRWDCPWHHCDVCGKNSEAFCQLCPNSFCKAHQEGALRPWPPTGQLCCMEHEELEGGDSHAQDIDSETKTAAAAASRSSKSSKKAEGAEGKTKGSKRKAADT</sequence>
<dbReference type="Pfam" id="PF00855">
    <property type="entry name" value="PWWP"/>
    <property type="match status" value="2"/>
</dbReference>
<evidence type="ECO:0000256" key="2">
    <source>
        <dbReference type="ARBA" id="ARBA00004286"/>
    </source>
</evidence>
<evidence type="ECO:0000313" key="24">
    <source>
        <dbReference type="Proteomes" id="UP000005207"/>
    </source>
</evidence>
<feature type="domain" description="PHD-type" evidence="18">
    <location>
        <begin position="406"/>
        <end position="453"/>
    </location>
</feature>
<dbReference type="SMART" id="SM00249">
    <property type="entry name" value="PHD"/>
    <property type="match status" value="5"/>
</dbReference>
<dbReference type="InterPro" id="IPR047437">
    <property type="entry name" value="SET_NSD2"/>
</dbReference>
<dbReference type="InterPro" id="IPR011011">
    <property type="entry name" value="Znf_FYVE_PHD"/>
</dbReference>
<dbReference type="CDD" id="cd19211">
    <property type="entry name" value="SET_NSD2"/>
    <property type="match status" value="1"/>
</dbReference>
<evidence type="ECO:0000256" key="7">
    <source>
        <dbReference type="ARBA" id="ARBA00022691"/>
    </source>
</evidence>
<dbReference type="PROSITE" id="PS50812">
    <property type="entry name" value="PWWP"/>
    <property type="match status" value="2"/>
</dbReference>
<feature type="domain" description="PHD-type" evidence="18">
    <location>
        <begin position="571"/>
        <end position="615"/>
    </location>
</feature>
<dbReference type="FunFam" id="2.30.30.140:FF:000004">
    <property type="entry name" value="Histone-lysine N-methyltransferase"/>
    <property type="match status" value="1"/>
</dbReference>
<evidence type="ECO:0000256" key="11">
    <source>
        <dbReference type="ARBA" id="ARBA00022833"/>
    </source>
</evidence>
<evidence type="ECO:0000256" key="14">
    <source>
        <dbReference type="ARBA" id="ARBA00023163"/>
    </source>
</evidence>
<dbReference type="InParanoid" id="A0A669DC93"/>
<evidence type="ECO:0000313" key="23">
    <source>
        <dbReference type="Ensembl" id="ENSONIP00000058247.1"/>
    </source>
</evidence>
<dbReference type="Gene3D" id="2.30.30.140">
    <property type="match status" value="2"/>
</dbReference>
<dbReference type="SMART" id="SM00293">
    <property type="entry name" value="PWWP"/>
    <property type="match status" value="2"/>
</dbReference>
<dbReference type="Pfam" id="PF17907">
    <property type="entry name" value="AWS"/>
    <property type="match status" value="1"/>
</dbReference>
<name>A0A669DC93_ORENI</name>
<dbReference type="InterPro" id="IPR001214">
    <property type="entry name" value="SET_dom"/>
</dbReference>
<dbReference type="PROSITE" id="PS50280">
    <property type="entry name" value="SET"/>
    <property type="match status" value="1"/>
</dbReference>
<evidence type="ECO:0000256" key="5">
    <source>
        <dbReference type="ARBA" id="ARBA00022603"/>
    </source>
</evidence>
<feature type="domain" description="Post-SET" evidence="21">
    <location>
        <begin position="926"/>
        <end position="942"/>
    </location>
</feature>
<dbReference type="SMART" id="SM00317">
    <property type="entry name" value="SET"/>
    <property type="match status" value="1"/>
</dbReference>
<dbReference type="InterPro" id="IPR059153">
    <property type="entry name" value="NSD_PHD-1st"/>
</dbReference>
<dbReference type="PROSITE" id="PS50016">
    <property type="entry name" value="ZF_PHD_2"/>
    <property type="match status" value="2"/>
</dbReference>
<evidence type="ECO:0000256" key="6">
    <source>
        <dbReference type="ARBA" id="ARBA00022679"/>
    </source>
</evidence>
<evidence type="ECO:0000256" key="3">
    <source>
        <dbReference type="ARBA" id="ARBA00022454"/>
    </source>
</evidence>
<keyword evidence="8" id="KW-0479">Metal-binding</keyword>
<dbReference type="FunCoup" id="A0A669DC93">
    <property type="interactions" value="1168"/>
</dbReference>
<keyword evidence="13" id="KW-0805">Transcription regulation</keyword>
<evidence type="ECO:0000256" key="9">
    <source>
        <dbReference type="ARBA" id="ARBA00022737"/>
    </source>
</evidence>
<dbReference type="PANTHER" id="PTHR22884">
    <property type="entry name" value="SET DOMAIN PROTEINS"/>
    <property type="match status" value="1"/>
</dbReference>
<feature type="compositionally biased region" description="Basic and acidic residues" evidence="17">
    <location>
        <begin position="1064"/>
        <end position="1075"/>
    </location>
</feature>
<dbReference type="SMART" id="SM00570">
    <property type="entry name" value="AWS"/>
    <property type="match status" value="1"/>
</dbReference>
<dbReference type="GO" id="GO:0051216">
    <property type="term" value="P:cartilage development"/>
    <property type="evidence" value="ECO:0007669"/>
    <property type="project" value="Ensembl"/>
</dbReference>
<dbReference type="SUPFAM" id="SSF57903">
    <property type="entry name" value="FYVE/PHD zinc finger"/>
    <property type="match status" value="3"/>
</dbReference>
<dbReference type="Pfam" id="PF00856">
    <property type="entry name" value="SET"/>
    <property type="match status" value="1"/>
</dbReference>
<reference evidence="23" key="3">
    <citation type="submission" date="2025-09" db="UniProtKB">
        <authorList>
            <consortium name="Ensembl"/>
        </authorList>
    </citation>
    <scope>IDENTIFICATION</scope>
</reference>
<dbReference type="SMART" id="SM00508">
    <property type="entry name" value="PostSET"/>
    <property type="match status" value="1"/>
</dbReference>
<dbReference type="SUPFAM" id="SSF63748">
    <property type="entry name" value="Tudor/PWWP/MBT"/>
    <property type="match status" value="2"/>
</dbReference>
<reference evidence="23" key="2">
    <citation type="submission" date="2025-08" db="UniProtKB">
        <authorList>
            <consortium name="Ensembl"/>
        </authorList>
    </citation>
    <scope>IDENTIFICATION</scope>
</reference>
<keyword evidence="7" id="KW-0949">S-adenosyl-L-methionine</keyword>
<evidence type="ECO:0000259" key="18">
    <source>
        <dbReference type="PROSITE" id="PS50016"/>
    </source>
</evidence>
<dbReference type="FunFam" id="3.30.40.10:FF:000205">
    <property type="entry name" value="Histone-lysine N-methyltransferase"/>
    <property type="match status" value="1"/>
</dbReference>
<dbReference type="Gene3D" id="2.170.270.10">
    <property type="entry name" value="SET domain"/>
    <property type="match status" value="1"/>
</dbReference>
<evidence type="ECO:0000256" key="8">
    <source>
        <dbReference type="ARBA" id="ARBA00022723"/>
    </source>
</evidence>
<dbReference type="InterPro" id="IPR001965">
    <property type="entry name" value="Znf_PHD"/>
</dbReference>
<dbReference type="GO" id="GO:0005694">
    <property type="term" value="C:chromosome"/>
    <property type="evidence" value="ECO:0007669"/>
    <property type="project" value="UniProtKB-SubCell"/>
</dbReference>
<dbReference type="FunFam" id="2.30.30.140:FF:000057">
    <property type="entry name" value="Histone-lysine N-methyltransferase NSD2"/>
    <property type="match status" value="1"/>
</dbReference>
<evidence type="ECO:0000259" key="19">
    <source>
        <dbReference type="PROSITE" id="PS50280"/>
    </source>
</evidence>
<evidence type="ECO:0000256" key="13">
    <source>
        <dbReference type="ARBA" id="ARBA00023015"/>
    </source>
</evidence>
<evidence type="ECO:0000256" key="10">
    <source>
        <dbReference type="ARBA" id="ARBA00022771"/>
    </source>
</evidence>
<evidence type="ECO:0000256" key="4">
    <source>
        <dbReference type="ARBA" id="ARBA00022553"/>
    </source>
</evidence>
<dbReference type="GO" id="GO:0032259">
    <property type="term" value="P:methylation"/>
    <property type="evidence" value="ECO:0007669"/>
    <property type="project" value="UniProtKB-KW"/>
</dbReference>
<dbReference type="InterPro" id="IPR000313">
    <property type="entry name" value="PWWP_dom"/>
</dbReference>
<proteinExistence type="predicted"/>
<dbReference type="Pfam" id="PF23004">
    <property type="entry name" value="PHDvar_NSD"/>
    <property type="match status" value="1"/>
</dbReference>
<dbReference type="AlphaFoldDB" id="A0A669DC93"/>
<feature type="region of interest" description="Disordered" evidence="17">
    <location>
        <begin position="1064"/>
        <end position="1109"/>
    </location>
</feature>
<gene>
    <name evidence="23" type="primary">NSD2</name>
    <name evidence="23" type="synonym">nsd2</name>
</gene>
<dbReference type="Ensembl" id="ENSONIT00000047799.1">
    <property type="protein sequence ID" value="ENSONIP00000058247.1"/>
    <property type="gene ID" value="ENSONIG00000012377.2"/>
</dbReference>
<keyword evidence="4" id="KW-0597">Phosphoprotein</keyword>
<protein>
    <submittedName>
        <fullName evidence="23">Nuclear receptor binding SET domain protein 2</fullName>
    </submittedName>
</protein>
<dbReference type="PROSITE" id="PS50868">
    <property type="entry name" value="POST_SET"/>
    <property type="match status" value="1"/>
</dbReference>
<dbReference type="Proteomes" id="UP000005207">
    <property type="component" value="Linkage group LG19"/>
</dbReference>
<dbReference type="InterPro" id="IPR003616">
    <property type="entry name" value="Post-SET_dom"/>
</dbReference>
<dbReference type="FunFam" id="3.30.40.10:FF:000153">
    <property type="entry name" value="Histone-lysine N-methyltransferase NSD2"/>
    <property type="match status" value="1"/>
</dbReference>
<dbReference type="GO" id="GO:0008270">
    <property type="term" value="F:zinc ion binding"/>
    <property type="evidence" value="ECO:0007669"/>
    <property type="project" value="UniProtKB-KW"/>
</dbReference>
<dbReference type="Pfam" id="PF22908">
    <property type="entry name" value="PHD_NSD"/>
    <property type="match status" value="1"/>
</dbReference>
<keyword evidence="9" id="KW-0677">Repeat</keyword>
<dbReference type="Gene3D" id="3.30.40.10">
    <property type="entry name" value="Zinc/RING finger domain, C3HC4 (zinc finger)"/>
    <property type="match status" value="4"/>
</dbReference>
<dbReference type="Pfam" id="PF23011">
    <property type="entry name" value="PHD-1st_NSD"/>
    <property type="match status" value="2"/>
</dbReference>
<dbReference type="InterPro" id="IPR046341">
    <property type="entry name" value="SET_dom_sf"/>
</dbReference>
<dbReference type="InterPro" id="IPR041306">
    <property type="entry name" value="C5HCH"/>
</dbReference>
<keyword evidence="24" id="KW-1185">Reference proteome</keyword>
<dbReference type="SUPFAM" id="SSF82199">
    <property type="entry name" value="SET domain"/>
    <property type="match status" value="1"/>
</dbReference>
<evidence type="ECO:0000259" key="22">
    <source>
        <dbReference type="PROSITE" id="PS51215"/>
    </source>
</evidence>
<feature type="domain" description="AWS" evidence="22">
    <location>
        <begin position="750"/>
        <end position="800"/>
    </location>
</feature>
<dbReference type="Pfam" id="PF00628">
    <property type="entry name" value="PHD"/>
    <property type="match status" value="1"/>
</dbReference>
<feature type="domain" description="PWWP" evidence="20">
    <location>
        <begin position="184"/>
        <end position="250"/>
    </location>
</feature>
<feature type="region of interest" description="Disordered" evidence="17">
    <location>
        <begin position="258"/>
        <end position="277"/>
    </location>
</feature>
<keyword evidence="10 16" id="KW-0863">Zinc-finger</keyword>
<evidence type="ECO:0000259" key="20">
    <source>
        <dbReference type="PROSITE" id="PS50812"/>
    </source>
</evidence>
<evidence type="ECO:0000256" key="16">
    <source>
        <dbReference type="PROSITE-ProRule" id="PRU00146"/>
    </source>
</evidence>